<proteinExistence type="predicted"/>
<feature type="region of interest" description="Disordered" evidence="1">
    <location>
        <begin position="1"/>
        <end position="140"/>
    </location>
</feature>
<dbReference type="EMBL" id="QXGC01002885">
    <property type="protein sequence ID" value="KAE9180728.1"/>
    <property type="molecule type" value="Genomic_DNA"/>
</dbReference>
<gene>
    <name evidence="2" type="ORF">PF004_g24749</name>
</gene>
<comment type="caution">
    <text evidence="2">The sequence shown here is derived from an EMBL/GenBank/DDBJ whole genome shotgun (WGS) entry which is preliminary data.</text>
</comment>
<evidence type="ECO:0000313" key="3">
    <source>
        <dbReference type="Proteomes" id="UP000476176"/>
    </source>
</evidence>
<feature type="compositionally biased region" description="Basic residues" evidence="1">
    <location>
        <begin position="7"/>
        <end position="25"/>
    </location>
</feature>
<organism evidence="2 3">
    <name type="scientific">Phytophthora fragariae</name>
    <dbReference type="NCBI Taxonomy" id="53985"/>
    <lineage>
        <taxon>Eukaryota</taxon>
        <taxon>Sar</taxon>
        <taxon>Stramenopiles</taxon>
        <taxon>Oomycota</taxon>
        <taxon>Peronosporomycetes</taxon>
        <taxon>Peronosporales</taxon>
        <taxon>Peronosporaceae</taxon>
        <taxon>Phytophthora</taxon>
    </lineage>
</organism>
<protein>
    <submittedName>
        <fullName evidence="2">Uncharacterized protein</fullName>
    </submittedName>
</protein>
<dbReference type="Proteomes" id="UP000476176">
    <property type="component" value="Unassembled WGS sequence"/>
</dbReference>
<name>A0A6G0MTK3_9STRA</name>
<accession>A0A6G0MTK3</accession>
<evidence type="ECO:0000256" key="1">
    <source>
        <dbReference type="SAM" id="MobiDB-lite"/>
    </source>
</evidence>
<dbReference type="AlphaFoldDB" id="A0A6G0MTK3"/>
<feature type="compositionally biased region" description="Basic residues" evidence="1">
    <location>
        <begin position="33"/>
        <end position="43"/>
    </location>
</feature>
<sequence length="232" mass="25172">MVATTKAKAKPKAKASLKPTRKAKKVTASSKPAPKKPVVKKPAAKQLPKTKGSSKEGQKTLKLPPKRSAVLLAGPHEDVSSDSSDTDIPNPGYVSGADSPAPRARASTKYHAASANDAPTSPPGHSPSPHPSLEVDYEESEPDVLRVDHEDGEVEWSPNGCSIRGAPCLPRLWWRWNVPDSWRRPCLAETTRPLRCRSPRSSPMPVSTRESLLSCFSPRIGSTWPIVLIRQN</sequence>
<feature type="compositionally biased region" description="Pro residues" evidence="1">
    <location>
        <begin position="120"/>
        <end position="130"/>
    </location>
</feature>
<evidence type="ECO:0000313" key="2">
    <source>
        <dbReference type="EMBL" id="KAE9180728.1"/>
    </source>
</evidence>
<reference evidence="2 3" key="1">
    <citation type="submission" date="2018-09" db="EMBL/GenBank/DDBJ databases">
        <title>Genomic investigation of the strawberry pathogen Phytophthora fragariae indicates pathogenicity is determined by transcriptional variation in three key races.</title>
        <authorList>
            <person name="Adams T.M."/>
            <person name="Armitage A.D."/>
            <person name="Sobczyk M.K."/>
            <person name="Bates H.J."/>
            <person name="Dunwell J.M."/>
            <person name="Nellist C.F."/>
            <person name="Harrison R.J."/>
        </authorList>
    </citation>
    <scope>NUCLEOTIDE SEQUENCE [LARGE SCALE GENOMIC DNA]</scope>
    <source>
        <strain evidence="2 3">BC-23</strain>
    </source>
</reference>